<reference evidence="2 4" key="1">
    <citation type="journal article" date="2019" name="Nat. Med.">
        <title>A library of human gut bacterial isolates paired with longitudinal multiomics data enables mechanistic microbiome research.</title>
        <authorList>
            <person name="Poyet M."/>
            <person name="Groussin M."/>
            <person name="Gibbons S.M."/>
            <person name="Avila-Pacheco J."/>
            <person name="Jiang X."/>
            <person name="Kearney S.M."/>
            <person name="Perrotta A.R."/>
            <person name="Berdy B."/>
            <person name="Zhao S."/>
            <person name="Lieberman T.D."/>
            <person name="Swanson P.K."/>
            <person name="Smith M."/>
            <person name="Roesemann S."/>
            <person name="Alexander J.E."/>
            <person name="Rich S.A."/>
            <person name="Livny J."/>
            <person name="Vlamakis H."/>
            <person name="Clish C."/>
            <person name="Bullock K."/>
            <person name="Deik A."/>
            <person name="Scott J."/>
            <person name="Pierce K.A."/>
            <person name="Xavier R.J."/>
            <person name="Alm E.J."/>
        </authorList>
    </citation>
    <scope>NUCLEOTIDE SEQUENCE [LARGE SCALE GENOMIC DNA]</scope>
    <source>
        <strain evidence="2 4">BIOML-A1</strain>
    </source>
</reference>
<evidence type="ECO:0008006" key="5">
    <source>
        <dbReference type="Google" id="ProtNLM"/>
    </source>
</evidence>
<sequence>MNKMLQFFSENKDALTSIGILLTFLISSISLYFSVRNNKAVHYVNAVTQNRVEWLYKFREYISDLISTTTIDNVDKGMKDSDTYRKHISEIEKLRFLIHMHLNFSDEIDRNIDRCVEKLVFYYQGLRASYLRYYEKECYEKEFRQELEKYLINRSIWEEKLLRHVRVYLKFEWNRIKIEATGRTYKKNKQCEDLKKLYELYDGNNKKNHNERG</sequence>
<feature type="transmembrane region" description="Helical" evidence="1">
    <location>
        <begin position="14"/>
        <end position="33"/>
    </location>
</feature>
<keyword evidence="1" id="KW-0472">Membrane</keyword>
<reference evidence="3" key="2">
    <citation type="journal article" date="2020" name="Cell Host Microbe">
        <title>Functional and Genomic Variation between Human-Derived Isolates of Lachnospiraceae Reveals Inter- and Intra-Species Diversity.</title>
        <authorList>
            <person name="Sorbara M.T."/>
            <person name="Littmann E.R."/>
            <person name="Fontana E."/>
            <person name="Moody T.U."/>
            <person name="Kohout C.E."/>
            <person name="Gjonbalaj M."/>
            <person name="Eaton V."/>
            <person name="Seok R."/>
            <person name="Leiner I.M."/>
            <person name="Pamer E.G."/>
        </authorList>
    </citation>
    <scope>NUCLEOTIDE SEQUENCE</scope>
    <source>
        <strain evidence="3">MSK.10.16</strain>
    </source>
</reference>
<dbReference type="Proteomes" id="UP000724058">
    <property type="component" value="Unassembled WGS sequence"/>
</dbReference>
<keyword evidence="1" id="KW-0812">Transmembrane</keyword>
<dbReference type="AlphaFoldDB" id="A0A6N9JT49"/>
<keyword evidence="1" id="KW-1133">Transmembrane helix</keyword>
<accession>A0A6N9JT49</accession>
<evidence type="ECO:0000313" key="4">
    <source>
        <dbReference type="Proteomes" id="UP000449249"/>
    </source>
</evidence>
<reference evidence="3" key="3">
    <citation type="submission" date="2020-02" db="EMBL/GenBank/DDBJ databases">
        <authorList>
            <person name="Littmann E."/>
            <person name="Sorbara M."/>
        </authorList>
    </citation>
    <scope>NUCLEOTIDE SEQUENCE</scope>
    <source>
        <strain evidence="3">MSK.10.16</strain>
    </source>
</reference>
<dbReference type="Proteomes" id="UP000449249">
    <property type="component" value="Unassembled WGS sequence"/>
</dbReference>
<evidence type="ECO:0000256" key="1">
    <source>
        <dbReference type="SAM" id="Phobius"/>
    </source>
</evidence>
<evidence type="ECO:0000313" key="2">
    <source>
        <dbReference type="EMBL" id="MZK09305.1"/>
    </source>
</evidence>
<dbReference type="EMBL" id="JAAIOD010000001">
    <property type="protein sequence ID" value="NSE56664.1"/>
    <property type="molecule type" value="Genomic_DNA"/>
</dbReference>
<proteinExistence type="predicted"/>
<name>A0A6N9JT49_9FIRM</name>
<gene>
    <name evidence="3" type="ORF">G4332_00740</name>
    <name evidence="2" type="ORF">GT576_02840</name>
</gene>
<organism evidence="2 4">
    <name type="scientific">Dorea longicatena</name>
    <dbReference type="NCBI Taxonomy" id="88431"/>
    <lineage>
        <taxon>Bacteria</taxon>
        <taxon>Bacillati</taxon>
        <taxon>Bacillota</taxon>
        <taxon>Clostridia</taxon>
        <taxon>Lachnospirales</taxon>
        <taxon>Lachnospiraceae</taxon>
        <taxon>Dorea</taxon>
    </lineage>
</organism>
<comment type="caution">
    <text evidence="2">The sequence shown here is derived from an EMBL/GenBank/DDBJ whole genome shotgun (WGS) entry which is preliminary data.</text>
</comment>
<protein>
    <recommendedName>
        <fullName evidence="5">DUF4760 domain-containing protein</fullName>
    </recommendedName>
</protein>
<dbReference type="RefSeq" id="WP_161170125.1">
    <property type="nucleotide sequence ID" value="NZ_JAAIOC010000001.1"/>
</dbReference>
<evidence type="ECO:0000313" key="3">
    <source>
        <dbReference type="EMBL" id="NSE56664.1"/>
    </source>
</evidence>
<dbReference type="EMBL" id="WWSH01000002">
    <property type="protein sequence ID" value="MZK09305.1"/>
    <property type="molecule type" value="Genomic_DNA"/>
</dbReference>